<dbReference type="GO" id="GO:0005737">
    <property type="term" value="C:cytoplasm"/>
    <property type="evidence" value="ECO:0007669"/>
    <property type="project" value="UniProtKB-SubCell"/>
</dbReference>
<dbReference type="PROSITE" id="PS50003">
    <property type="entry name" value="PH_DOMAIN"/>
    <property type="match status" value="1"/>
</dbReference>
<feature type="compositionally biased region" description="Low complexity" evidence="13">
    <location>
        <begin position="163"/>
        <end position="178"/>
    </location>
</feature>
<comment type="catalytic activity">
    <reaction evidence="11">
        <text>ergosterol + UDP-alpha-D-glucose = ergosteryl 3-beta-D-glucoside + UDP + H(+)</text>
        <dbReference type="Rhea" id="RHEA:61836"/>
        <dbReference type="ChEBI" id="CHEBI:15378"/>
        <dbReference type="ChEBI" id="CHEBI:16933"/>
        <dbReference type="ChEBI" id="CHEBI:52973"/>
        <dbReference type="ChEBI" id="CHEBI:58223"/>
        <dbReference type="ChEBI" id="CHEBI:58885"/>
    </reaction>
    <physiologicalReaction direction="left-to-right" evidence="11">
        <dbReference type="Rhea" id="RHEA:61837"/>
    </physiologicalReaction>
</comment>
<sequence length="1390" mass="154467">MDSAAQSLVIPPPDRQTMPPPKKRRAYSLEIPQRFMVDEEEEEVMVDDAARPDQAHPETFVQQSMYGVIAAAHSKGTVRPGFHPEDSGSDTDTDAEGARRNSRDLAHVARPGSSARSSLDERRERHRQALPSRHRKSHTAGGTTSRSAAATNSGDTMSESQILPSRPRPASSLASASPQNTPILDRKIQARAKAEMESSAAPSTLKDDQEAVKNASRAPVALPNALAEIFHFDEPEDVVAEYACWYLQSALLQGYMYITQKHVCFYAYLQKKGNVIKSGHLGKQGRRNPHFRRYWFTLKGDILSYFSNASDLYFPRGSIDLRYAIAAELSVAESGLEDDAATPFTITTEKRSHHFRADTATAAKEWVRQLQRVIFRSHNDGDSVKIAIPLENIVDVEPTSTIEQAGTVKLRVVDGDETYAVDEYFFTFFNHGKDALSVLTIMTQGNHQKHLSDEAPVSSSKSTSVAQNTLSNPLATRPPHQERESTKSNRKSAGFSPRKRADSTASQSSQRSQSPSAKESSESLASEDISELAGDEHDAGMDMTASQILTAPTLRTSHSKHSVQRSAIDRLRREAQSTSSPKSAADLSRDERPSHGRDERAPTLPLHDSAMLPRQSTSASKQPQSLPALFDATSQVVAAPLQHAYYIAGAVRDQGKRMGSYLSSSPKTYYDKFSGAIAGGKRHYSEADGLATDDRTADPEQDLDTAEHERRFQEHFALPSTERLRAIFYCWLHRVLPLYGKIYVSDRRLCFRSLLYGTRTKLVVPFSDVDNVTKERGFRWGYPGMVLVVKGREELFFDFGSRGVRDDCTVTLLRGLDVARATLESPHILTEEEKLDAEEAAAEHELLQDARSEKTKGDGLARSEAITNRTEGDASILFDDPNASILDFRPKQPMRITCLTIGSRGDVQPYIALCKGLAAQGHHVKIATHVTFQPWIEEYGIEFAPVDGDPGELMRLCVELGMFTPAFIYETGSFARTWLQRLLGTAWLACQNSDLLIESPSAMCGIHIAEALGIPYFRAFTMPWTRTRAYPHAFATPNQKMGGRYNYMTYVLFEKIFWQMTAGQINRWRRKELGLGPTDLGKMQLNKVPFLYNFSPSVVVPPLDFSDWIRVTGYWFLDEGDTYTPEPELIEFIRKAKEDKVKLVYIGFGSIPMADSAGMTKQIIEAVRKADVRCIFSKGWSDIFDGADSDSSAAPAAAAPVLPPEIYHIRAAPHDWLFKQIDCAVHHGGAGTTGASLRAGVPTVIKPFFGDQFFFASRVEDLGVGLHVKKITPLTLGKAIWLASHDERMRGKARRLGEKIRREDGVGTAINAIYRDLEYARSLIKKPSAQDDNPAVLEGEGEEEDAEESWTFVDNQSDVDVTESRRVRSSEQGYGRLATGLSYRLLSGRR</sequence>
<dbReference type="InterPro" id="IPR050426">
    <property type="entry name" value="Glycosyltransferase_28"/>
</dbReference>
<dbReference type="PANTHER" id="PTHR48050:SF25">
    <property type="entry name" value="STEROL 3-BETA-GLUCOSYLTRANSFERASE"/>
    <property type="match status" value="1"/>
</dbReference>
<dbReference type="InterPro" id="IPR048065">
    <property type="entry name" value="ATG26_PH_GRAM2"/>
</dbReference>
<feature type="compositionally biased region" description="Low complexity" evidence="13">
    <location>
        <begin position="503"/>
        <end position="527"/>
    </location>
</feature>
<dbReference type="PANTHER" id="PTHR48050">
    <property type="entry name" value="STEROL 3-BETA-GLUCOSYLTRANSFERASE"/>
    <property type="match status" value="1"/>
</dbReference>
<dbReference type="FunFam" id="3.40.50.2000:FF:000009">
    <property type="entry name" value="Sterol 3-beta-glucosyltransferase UGT80A2"/>
    <property type="match status" value="1"/>
</dbReference>
<feature type="compositionally biased region" description="Low complexity" evidence="13">
    <location>
        <begin position="139"/>
        <end position="154"/>
    </location>
</feature>
<dbReference type="Pfam" id="PF06722">
    <property type="entry name" value="EryCIII-like_C"/>
    <property type="match status" value="1"/>
</dbReference>
<comment type="similarity">
    <text evidence="3">Belongs to the glycosyltransferase 28 family.</text>
</comment>
<dbReference type="EC" id="2.4.1.173" evidence="4"/>
<dbReference type="SUPFAM" id="SSF53756">
    <property type="entry name" value="UDP-Glycosyltransferase/glycogen phosphorylase"/>
    <property type="match status" value="1"/>
</dbReference>
<name>A0A6A6Q4C3_9PEZI</name>
<dbReference type="Gene3D" id="2.30.29.30">
    <property type="entry name" value="Pleckstrin-homology domain (PH domain)/Phosphotyrosine-binding domain (PTB)"/>
    <property type="match status" value="3"/>
</dbReference>
<feature type="compositionally biased region" description="Basic residues" evidence="13">
    <location>
        <begin position="124"/>
        <end position="138"/>
    </location>
</feature>
<evidence type="ECO:0000256" key="5">
    <source>
        <dbReference type="ARBA" id="ARBA00022490"/>
    </source>
</evidence>
<gene>
    <name evidence="15" type="ORF">BDY17DRAFT_288602</name>
</gene>
<dbReference type="InterPro" id="IPR001849">
    <property type="entry name" value="PH_domain"/>
</dbReference>
<feature type="compositionally biased region" description="Basic and acidic residues" evidence="13">
    <location>
        <begin position="587"/>
        <end position="601"/>
    </location>
</feature>
<evidence type="ECO:0000313" key="16">
    <source>
        <dbReference type="Proteomes" id="UP000799767"/>
    </source>
</evidence>
<organism evidence="15 16">
    <name type="scientific">Neohortaea acidophila</name>
    <dbReference type="NCBI Taxonomy" id="245834"/>
    <lineage>
        <taxon>Eukaryota</taxon>
        <taxon>Fungi</taxon>
        <taxon>Dikarya</taxon>
        <taxon>Ascomycota</taxon>
        <taxon>Pezizomycotina</taxon>
        <taxon>Dothideomycetes</taxon>
        <taxon>Dothideomycetidae</taxon>
        <taxon>Mycosphaerellales</taxon>
        <taxon>Teratosphaeriaceae</taxon>
        <taxon>Neohortaea</taxon>
    </lineage>
</organism>
<dbReference type="RefSeq" id="XP_033593819.1">
    <property type="nucleotide sequence ID" value="XM_033732216.1"/>
</dbReference>
<keyword evidence="5" id="KW-0963">Cytoplasm</keyword>
<feature type="compositionally biased region" description="Basic and acidic residues" evidence="13">
    <location>
        <begin position="184"/>
        <end position="196"/>
    </location>
</feature>
<dbReference type="CDD" id="cd03784">
    <property type="entry name" value="GT1_Gtf-like"/>
    <property type="match status" value="1"/>
</dbReference>
<proteinExistence type="inferred from homology"/>
<dbReference type="Gene3D" id="3.40.50.2000">
    <property type="entry name" value="Glycogen Phosphorylase B"/>
    <property type="match status" value="2"/>
</dbReference>
<keyword evidence="9" id="KW-0472">Membrane</keyword>
<dbReference type="InterPro" id="IPR011993">
    <property type="entry name" value="PH-like_dom_sf"/>
</dbReference>
<feature type="compositionally biased region" description="Pro residues" evidence="13">
    <location>
        <begin position="10"/>
        <end position="20"/>
    </location>
</feature>
<feature type="domain" description="PH" evidence="14">
    <location>
        <begin position="274"/>
        <end position="375"/>
    </location>
</feature>
<evidence type="ECO:0000313" key="15">
    <source>
        <dbReference type="EMBL" id="KAF2487250.1"/>
    </source>
</evidence>
<feature type="region of interest" description="Disordered" evidence="13">
    <location>
        <begin position="551"/>
        <end position="625"/>
    </location>
</feature>
<keyword evidence="7" id="KW-0808">Transferase</keyword>
<feature type="region of interest" description="Disordered" evidence="13">
    <location>
        <begin position="76"/>
        <end position="212"/>
    </location>
</feature>
<comment type="catalytic activity">
    <reaction evidence="12">
        <text>a sterol + UDP-alpha-D-glucose = a sterol 3-beta-D-glucoside + UDP + H(+)</text>
        <dbReference type="Rhea" id="RHEA:22724"/>
        <dbReference type="ChEBI" id="CHEBI:15378"/>
        <dbReference type="ChEBI" id="CHEBI:15889"/>
        <dbReference type="ChEBI" id="CHEBI:37424"/>
        <dbReference type="ChEBI" id="CHEBI:58223"/>
        <dbReference type="ChEBI" id="CHEBI:58885"/>
        <dbReference type="EC" id="2.4.1.173"/>
    </reaction>
    <physiologicalReaction direction="left-to-right" evidence="12">
        <dbReference type="Rhea" id="RHEA:22725"/>
    </physiologicalReaction>
</comment>
<feature type="region of interest" description="Disordered" evidence="13">
    <location>
        <begin position="1"/>
        <end position="27"/>
    </location>
</feature>
<evidence type="ECO:0000256" key="13">
    <source>
        <dbReference type="SAM" id="MobiDB-lite"/>
    </source>
</evidence>
<dbReference type="InterPro" id="IPR004276">
    <property type="entry name" value="GlycoTrans_28_N"/>
</dbReference>
<protein>
    <recommendedName>
        <fullName evidence="4">sterol 3beta-glucosyltransferase</fullName>
        <ecNumber evidence="4">2.4.1.173</ecNumber>
    </recommendedName>
    <alternativeName>
        <fullName evidence="10">Autophagy-related protein 26</fullName>
    </alternativeName>
</protein>
<feature type="region of interest" description="Disordered" evidence="13">
    <location>
        <begin position="450"/>
        <end position="529"/>
    </location>
</feature>
<dbReference type="CDD" id="cd13215">
    <property type="entry name" value="PH-GRAM1_AGT26"/>
    <property type="match status" value="1"/>
</dbReference>
<evidence type="ECO:0000256" key="8">
    <source>
        <dbReference type="ARBA" id="ARBA00023006"/>
    </source>
</evidence>
<evidence type="ECO:0000259" key="14">
    <source>
        <dbReference type="PROSITE" id="PS50003"/>
    </source>
</evidence>
<reference evidence="15" key="1">
    <citation type="journal article" date="2020" name="Stud. Mycol.">
        <title>101 Dothideomycetes genomes: a test case for predicting lifestyles and emergence of pathogens.</title>
        <authorList>
            <person name="Haridas S."/>
            <person name="Albert R."/>
            <person name="Binder M."/>
            <person name="Bloem J."/>
            <person name="Labutti K."/>
            <person name="Salamov A."/>
            <person name="Andreopoulos B."/>
            <person name="Baker S."/>
            <person name="Barry K."/>
            <person name="Bills G."/>
            <person name="Bluhm B."/>
            <person name="Cannon C."/>
            <person name="Castanera R."/>
            <person name="Culley D."/>
            <person name="Daum C."/>
            <person name="Ezra D."/>
            <person name="Gonzalez J."/>
            <person name="Henrissat B."/>
            <person name="Kuo A."/>
            <person name="Liang C."/>
            <person name="Lipzen A."/>
            <person name="Lutzoni F."/>
            <person name="Magnuson J."/>
            <person name="Mondo S."/>
            <person name="Nolan M."/>
            <person name="Ohm R."/>
            <person name="Pangilinan J."/>
            <person name="Park H.-J."/>
            <person name="Ramirez L."/>
            <person name="Alfaro M."/>
            <person name="Sun H."/>
            <person name="Tritt A."/>
            <person name="Yoshinaga Y."/>
            <person name="Zwiers L.-H."/>
            <person name="Turgeon B."/>
            <person name="Goodwin S."/>
            <person name="Spatafora J."/>
            <person name="Crous P."/>
            <person name="Grigoriev I."/>
        </authorList>
    </citation>
    <scope>NUCLEOTIDE SEQUENCE</scope>
    <source>
        <strain evidence="15">CBS 113389</strain>
    </source>
</reference>
<dbReference type="Pfam" id="PF00169">
    <property type="entry name" value="PH"/>
    <property type="match status" value="1"/>
</dbReference>
<evidence type="ECO:0000256" key="6">
    <source>
        <dbReference type="ARBA" id="ARBA00022676"/>
    </source>
</evidence>
<dbReference type="InterPro" id="IPR004182">
    <property type="entry name" value="GRAM"/>
</dbReference>
<dbReference type="FunFam" id="3.40.50.2000:FF:000029">
    <property type="entry name" value="Sterol 3-beta-glucosyltransferase"/>
    <property type="match status" value="1"/>
</dbReference>
<keyword evidence="16" id="KW-1185">Reference proteome</keyword>
<dbReference type="Proteomes" id="UP000799767">
    <property type="component" value="Unassembled WGS sequence"/>
</dbReference>
<dbReference type="Pfam" id="PF03033">
    <property type="entry name" value="Glyco_transf_28"/>
    <property type="match status" value="1"/>
</dbReference>
<evidence type="ECO:0000256" key="2">
    <source>
        <dbReference type="ARBA" id="ARBA00004496"/>
    </source>
</evidence>
<dbReference type="GeneID" id="54473218"/>
<evidence type="ECO:0000256" key="10">
    <source>
        <dbReference type="ARBA" id="ARBA00029843"/>
    </source>
</evidence>
<feature type="region of interest" description="Disordered" evidence="13">
    <location>
        <begin position="1330"/>
        <end position="1372"/>
    </location>
</feature>
<dbReference type="GO" id="GO:0016125">
    <property type="term" value="P:sterol metabolic process"/>
    <property type="evidence" value="ECO:0007669"/>
    <property type="project" value="TreeGrafter"/>
</dbReference>
<feature type="compositionally biased region" description="Acidic residues" evidence="13">
    <location>
        <begin position="1339"/>
        <end position="1348"/>
    </location>
</feature>
<dbReference type="SUPFAM" id="SSF50729">
    <property type="entry name" value="PH domain-like"/>
    <property type="match status" value="1"/>
</dbReference>
<evidence type="ECO:0000256" key="3">
    <source>
        <dbReference type="ARBA" id="ARBA00006962"/>
    </source>
</evidence>
<evidence type="ECO:0000256" key="7">
    <source>
        <dbReference type="ARBA" id="ARBA00022679"/>
    </source>
</evidence>
<evidence type="ECO:0000256" key="9">
    <source>
        <dbReference type="ARBA" id="ARBA00023136"/>
    </source>
</evidence>
<dbReference type="InterPro" id="IPR002213">
    <property type="entry name" value="UDP_glucos_trans"/>
</dbReference>
<keyword evidence="8" id="KW-0072">Autophagy</keyword>
<comment type="subcellular location">
    <subcellularLocation>
        <location evidence="2">Cytoplasm</location>
    </subcellularLocation>
    <subcellularLocation>
        <location evidence="1">Membrane</location>
        <topology evidence="1">Peripheral membrane protein</topology>
    </subcellularLocation>
</comment>
<accession>A0A6A6Q4C3</accession>
<dbReference type="GO" id="GO:0016906">
    <property type="term" value="F:sterol 3-beta-glucosyltransferase activity"/>
    <property type="evidence" value="ECO:0007669"/>
    <property type="project" value="UniProtKB-EC"/>
</dbReference>
<keyword evidence="6" id="KW-0328">Glycosyltransferase</keyword>
<dbReference type="OrthoDB" id="10261837at2759"/>
<feature type="compositionally biased region" description="Basic and acidic residues" evidence="13">
    <location>
        <begin position="96"/>
        <end position="107"/>
    </location>
</feature>
<evidence type="ECO:0000256" key="12">
    <source>
        <dbReference type="ARBA" id="ARBA00049453"/>
    </source>
</evidence>
<dbReference type="CDD" id="cd13216">
    <property type="entry name" value="PH-GRAM2_AGT26"/>
    <property type="match status" value="1"/>
</dbReference>
<feature type="compositionally biased region" description="Polar residues" evidence="13">
    <location>
        <begin position="457"/>
        <end position="474"/>
    </location>
</feature>
<evidence type="ECO:0000256" key="11">
    <source>
        <dbReference type="ARBA" id="ARBA00047886"/>
    </source>
</evidence>
<dbReference type="FunFam" id="2.30.29.30:FF:000303">
    <property type="entry name" value="Sterol 3-beta-glucosyltransferase"/>
    <property type="match status" value="1"/>
</dbReference>
<dbReference type="InterPro" id="IPR048066">
    <property type="entry name" value="ATG26_PH_GRAM1"/>
</dbReference>
<dbReference type="InterPro" id="IPR010610">
    <property type="entry name" value="EryCIII-like_C"/>
</dbReference>
<dbReference type="SMART" id="SM00233">
    <property type="entry name" value="PH"/>
    <property type="match status" value="1"/>
</dbReference>
<dbReference type="GO" id="GO:0006914">
    <property type="term" value="P:autophagy"/>
    <property type="evidence" value="ECO:0007669"/>
    <property type="project" value="UniProtKB-KW"/>
</dbReference>
<evidence type="ECO:0000256" key="1">
    <source>
        <dbReference type="ARBA" id="ARBA00004170"/>
    </source>
</evidence>
<dbReference type="GO" id="GO:0016020">
    <property type="term" value="C:membrane"/>
    <property type="evidence" value="ECO:0007669"/>
    <property type="project" value="UniProtKB-SubCell"/>
</dbReference>
<dbReference type="Pfam" id="PF02893">
    <property type="entry name" value="GRAM"/>
    <property type="match status" value="1"/>
</dbReference>
<dbReference type="EMBL" id="MU001631">
    <property type="protein sequence ID" value="KAF2487250.1"/>
    <property type="molecule type" value="Genomic_DNA"/>
</dbReference>
<feature type="compositionally biased region" description="Polar residues" evidence="13">
    <location>
        <begin position="614"/>
        <end position="625"/>
    </location>
</feature>
<dbReference type="GO" id="GO:0005975">
    <property type="term" value="P:carbohydrate metabolic process"/>
    <property type="evidence" value="ECO:0007669"/>
    <property type="project" value="InterPro"/>
</dbReference>
<dbReference type="SMART" id="SM00568">
    <property type="entry name" value="GRAM"/>
    <property type="match status" value="2"/>
</dbReference>
<evidence type="ECO:0000256" key="4">
    <source>
        <dbReference type="ARBA" id="ARBA00012650"/>
    </source>
</evidence>